<dbReference type="EMBL" id="CADEAL010000791">
    <property type="protein sequence ID" value="CAB1425287.1"/>
    <property type="molecule type" value="Genomic_DNA"/>
</dbReference>
<comment type="caution">
    <text evidence="1">The sequence shown here is derived from an EMBL/GenBank/DDBJ whole genome shotgun (WGS) entry which is preliminary data.</text>
</comment>
<protein>
    <submittedName>
        <fullName evidence="1">Uncharacterized protein</fullName>
    </submittedName>
</protein>
<organism evidence="1 2">
    <name type="scientific">Pleuronectes platessa</name>
    <name type="common">European plaice</name>
    <dbReference type="NCBI Taxonomy" id="8262"/>
    <lineage>
        <taxon>Eukaryota</taxon>
        <taxon>Metazoa</taxon>
        <taxon>Chordata</taxon>
        <taxon>Craniata</taxon>
        <taxon>Vertebrata</taxon>
        <taxon>Euteleostomi</taxon>
        <taxon>Actinopterygii</taxon>
        <taxon>Neopterygii</taxon>
        <taxon>Teleostei</taxon>
        <taxon>Neoteleostei</taxon>
        <taxon>Acanthomorphata</taxon>
        <taxon>Carangaria</taxon>
        <taxon>Pleuronectiformes</taxon>
        <taxon>Pleuronectoidei</taxon>
        <taxon>Pleuronectidae</taxon>
        <taxon>Pleuronectes</taxon>
    </lineage>
</organism>
<gene>
    <name evidence="1" type="ORF">PLEPLA_LOCUS13217</name>
</gene>
<dbReference type="Proteomes" id="UP001153269">
    <property type="component" value="Unassembled WGS sequence"/>
</dbReference>
<name>A0A9N7U6W2_PLEPL</name>
<reference evidence="1" key="1">
    <citation type="submission" date="2020-03" db="EMBL/GenBank/DDBJ databases">
        <authorList>
            <person name="Weist P."/>
        </authorList>
    </citation>
    <scope>NUCLEOTIDE SEQUENCE</scope>
</reference>
<evidence type="ECO:0000313" key="1">
    <source>
        <dbReference type="EMBL" id="CAB1425287.1"/>
    </source>
</evidence>
<sequence>MKEKLMDVPNGKEGDRIEWGGAMVAGLGRVCEAEIMMMLIKCRAGIQWHSWQRLAEAAQLGQLAGWPPLDHAQMPIYCPADDTPGA</sequence>
<evidence type="ECO:0000313" key="2">
    <source>
        <dbReference type="Proteomes" id="UP001153269"/>
    </source>
</evidence>
<accession>A0A9N7U6W2</accession>
<dbReference type="AlphaFoldDB" id="A0A9N7U6W2"/>
<keyword evidence="2" id="KW-1185">Reference proteome</keyword>
<proteinExistence type="predicted"/>